<keyword evidence="2" id="KW-0560">Oxidoreductase</keyword>
<dbReference type="Gene3D" id="3.10.180.10">
    <property type="entry name" value="2,3-Dihydroxybiphenyl 1,2-Dioxygenase, domain 1"/>
    <property type="match status" value="1"/>
</dbReference>
<dbReference type="PROSITE" id="PS51819">
    <property type="entry name" value="VOC"/>
    <property type="match status" value="1"/>
</dbReference>
<organism evidence="2 3">
    <name type="scientific">Amycolatopsis keratiniphila subsp. keratiniphila</name>
    <dbReference type="NCBI Taxonomy" id="227715"/>
    <lineage>
        <taxon>Bacteria</taxon>
        <taxon>Bacillati</taxon>
        <taxon>Actinomycetota</taxon>
        <taxon>Actinomycetes</taxon>
        <taxon>Pseudonocardiales</taxon>
        <taxon>Pseudonocardiaceae</taxon>
        <taxon>Amycolatopsis</taxon>
        <taxon>Amycolatopsis japonica group</taxon>
    </lineage>
</organism>
<dbReference type="Proteomes" id="UP000076660">
    <property type="component" value="Unassembled WGS sequence"/>
</dbReference>
<accession>A0A1W2M1M3</accession>
<keyword evidence="2" id="KW-0223">Dioxygenase</keyword>
<dbReference type="GO" id="GO:0051213">
    <property type="term" value="F:dioxygenase activity"/>
    <property type="evidence" value="ECO:0007669"/>
    <property type="project" value="UniProtKB-KW"/>
</dbReference>
<proteinExistence type="predicted"/>
<evidence type="ECO:0000259" key="1">
    <source>
        <dbReference type="PROSITE" id="PS51819"/>
    </source>
</evidence>
<feature type="domain" description="VOC" evidence="1">
    <location>
        <begin position="6"/>
        <end position="148"/>
    </location>
</feature>
<dbReference type="CDD" id="cd06587">
    <property type="entry name" value="VOC"/>
    <property type="match status" value="1"/>
</dbReference>
<dbReference type="AlphaFoldDB" id="A0A1W2M1M3"/>
<comment type="caution">
    <text evidence="2">The sequence shown here is derived from an EMBL/GenBank/DDBJ whole genome shotgun (WGS) entry which is preliminary data.</text>
</comment>
<name>A0A1W2M1M3_9PSEU</name>
<dbReference type="SUPFAM" id="SSF54593">
    <property type="entry name" value="Glyoxalase/Bleomycin resistance protein/Dihydroxybiphenyl dioxygenase"/>
    <property type="match status" value="1"/>
</dbReference>
<evidence type="ECO:0000313" key="3">
    <source>
        <dbReference type="Proteomes" id="UP000076660"/>
    </source>
</evidence>
<dbReference type="EMBL" id="LQMT02000007">
    <property type="protein sequence ID" value="ONF73739.1"/>
    <property type="molecule type" value="Genomic_DNA"/>
</dbReference>
<dbReference type="InterPro" id="IPR029068">
    <property type="entry name" value="Glyas_Bleomycin-R_OHBP_Dase"/>
</dbReference>
<dbReference type="InterPro" id="IPR037523">
    <property type="entry name" value="VOC_core"/>
</dbReference>
<reference evidence="2 3" key="1">
    <citation type="submission" date="2016-12" db="EMBL/GenBank/DDBJ databases">
        <title>Amycolatopsis keratiniphila subsp. keratiniphila genome sequencing and assembly.</title>
        <authorList>
            <person name="Mayilraj S."/>
            <person name="Kaur N."/>
        </authorList>
    </citation>
    <scope>NUCLEOTIDE SEQUENCE [LARGE SCALE GENOMIC DNA]</scope>
    <source>
        <strain evidence="2 3">DSM 44409</strain>
    </source>
</reference>
<sequence length="154" mass="17937">MLTVLSVHHVGVQTDHFENCLNWYLDFFEAEQIWQLDRFSRLTLRRLPGIRRLTEVTAGGVRFHLFDRVTHTGKTPSPDDFLFQHVCLVVDGAEELSRIRLRWLKLYKSGRYKFMLPDPPTEIVTDADGIQSLYLFDVNGLEFEFTYVPGETDG</sequence>
<gene>
    <name evidence="2" type="ORF">AVR91_0206460</name>
</gene>
<protein>
    <submittedName>
        <fullName evidence="2">Dioxygenase</fullName>
    </submittedName>
</protein>
<evidence type="ECO:0000313" key="2">
    <source>
        <dbReference type="EMBL" id="ONF73739.1"/>
    </source>
</evidence>